<dbReference type="EMBL" id="GBRH01242063">
    <property type="protein sequence ID" value="JAD55832.1"/>
    <property type="molecule type" value="Transcribed_RNA"/>
</dbReference>
<accession>A0A0A9B953</accession>
<sequence>MLFWKYVIYETKRIANSSHDL</sequence>
<reference evidence="1" key="2">
    <citation type="journal article" date="2015" name="Data Brief">
        <title>Shoot transcriptome of the giant reed, Arundo donax.</title>
        <authorList>
            <person name="Barrero R.A."/>
            <person name="Guerrero F.D."/>
            <person name="Moolhuijzen P."/>
            <person name="Goolsby J.A."/>
            <person name="Tidwell J."/>
            <person name="Bellgard S.E."/>
            <person name="Bellgard M.I."/>
        </authorList>
    </citation>
    <scope>NUCLEOTIDE SEQUENCE</scope>
    <source>
        <tissue evidence="1">Shoot tissue taken approximately 20 cm above the soil surface</tissue>
    </source>
</reference>
<proteinExistence type="predicted"/>
<evidence type="ECO:0000313" key="1">
    <source>
        <dbReference type="EMBL" id="JAD55832.1"/>
    </source>
</evidence>
<dbReference type="AlphaFoldDB" id="A0A0A9B953"/>
<protein>
    <submittedName>
        <fullName evidence="1">Uncharacterized protein</fullName>
    </submittedName>
</protein>
<name>A0A0A9B953_ARUDO</name>
<organism evidence="1">
    <name type="scientific">Arundo donax</name>
    <name type="common">Giant reed</name>
    <name type="synonym">Donax arundinaceus</name>
    <dbReference type="NCBI Taxonomy" id="35708"/>
    <lineage>
        <taxon>Eukaryota</taxon>
        <taxon>Viridiplantae</taxon>
        <taxon>Streptophyta</taxon>
        <taxon>Embryophyta</taxon>
        <taxon>Tracheophyta</taxon>
        <taxon>Spermatophyta</taxon>
        <taxon>Magnoliopsida</taxon>
        <taxon>Liliopsida</taxon>
        <taxon>Poales</taxon>
        <taxon>Poaceae</taxon>
        <taxon>PACMAD clade</taxon>
        <taxon>Arundinoideae</taxon>
        <taxon>Arundineae</taxon>
        <taxon>Arundo</taxon>
    </lineage>
</organism>
<reference evidence="1" key="1">
    <citation type="submission" date="2014-09" db="EMBL/GenBank/DDBJ databases">
        <authorList>
            <person name="Magalhaes I.L.F."/>
            <person name="Oliveira U."/>
            <person name="Santos F.R."/>
            <person name="Vidigal T.H.D.A."/>
            <person name="Brescovit A.D."/>
            <person name="Santos A.J."/>
        </authorList>
    </citation>
    <scope>NUCLEOTIDE SEQUENCE</scope>
    <source>
        <tissue evidence="1">Shoot tissue taken approximately 20 cm above the soil surface</tissue>
    </source>
</reference>